<evidence type="ECO:0000313" key="4">
    <source>
        <dbReference type="Proteomes" id="UP000324897"/>
    </source>
</evidence>
<keyword evidence="2" id="KW-0472">Membrane</keyword>
<feature type="transmembrane region" description="Helical" evidence="2">
    <location>
        <begin position="223"/>
        <end position="243"/>
    </location>
</feature>
<comment type="caution">
    <text evidence="3">The sequence shown here is derived from an EMBL/GenBank/DDBJ whole genome shotgun (WGS) entry which is preliminary data.</text>
</comment>
<proteinExistence type="predicted"/>
<sequence>WLGHVTKKNLTVGFNNPRSTTPPPQPIHHAGHKGLHRRATTPRSVLFVLRCEAWTADEGDQAGDSREKGGTPEAAATRAWAIDQQHHGLAEREICYALLQSVVQSPDDTPVYLNVYNFTPMNGYTYWAGLGIFHSRIEGELGDGLGALGDGVLGELAGEDEAHRGLDLPGGDGGLLVVAGELGGLAGELLEDVVDEGVHDGHGLGGDPDVGVHLLEHLEDVDLVGLDALLGLLLALLLAALLAGAGDALLHLGLLVGLLLHRLLHGGLLLGLRRHRGVERARSTAAVGRRRVGDLCDGAEGARGFSVMNWEMGAMRLYRRVKRYVIGGGGGGADR</sequence>
<feature type="non-terminal residue" evidence="3">
    <location>
        <position position="335"/>
    </location>
</feature>
<feature type="transmembrane region" description="Helical" evidence="2">
    <location>
        <begin position="249"/>
        <end position="272"/>
    </location>
</feature>
<dbReference type="AlphaFoldDB" id="A0A5J9UGC7"/>
<organism evidence="3 4">
    <name type="scientific">Eragrostis curvula</name>
    <name type="common">weeping love grass</name>
    <dbReference type="NCBI Taxonomy" id="38414"/>
    <lineage>
        <taxon>Eukaryota</taxon>
        <taxon>Viridiplantae</taxon>
        <taxon>Streptophyta</taxon>
        <taxon>Embryophyta</taxon>
        <taxon>Tracheophyta</taxon>
        <taxon>Spermatophyta</taxon>
        <taxon>Magnoliopsida</taxon>
        <taxon>Liliopsida</taxon>
        <taxon>Poales</taxon>
        <taxon>Poaceae</taxon>
        <taxon>PACMAD clade</taxon>
        <taxon>Chloridoideae</taxon>
        <taxon>Eragrostideae</taxon>
        <taxon>Eragrostidinae</taxon>
        <taxon>Eragrostis</taxon>
    </lineage>
</organism>
<keyword evidence="2" id="KW-1133">Transmembrane helix</keyword>
<keyword evidence="4" id="KW-1185">Reference proteome</keyword>
<evidence type="ECO:0000313" key="3">
    <source>
        <dbReference type="EMBL" id="TVU22692.1"/>
    </source>
</evidence>
<name>A0A5J9UGC7_9POAL</name>
<dbReference type="Gramene" id="TVU22692">
    <property type="protein sequence ID" value="TVU22692"/>
    <property type="gene ID" value="EJB05_32408"/>
</dbReference>
<feature type="region of interest" description="Disordered" evidence="1">
    <location>
        <begin position="11"/>
        <end position="37"/>
    </location>
</feature>
<feature type="non-terminal residue" evidence="3">
    <location>
        <position position="1"/>
    </location>
</feature>
<reference evidence="3 4" key="1">
    <citation type="journal article" date="2019" name="Sci. Rep.">
        <title>A high-quality genome of Eragrostis curvula grass provides insights into Poaceae evolution and supports new strategies to enhance forage quality.</title>
        <authorList>
            <person name="Carballo J."/>
            <person name="Santos B.A.C.M."/>
            <person name="Zappacosta D."/>
            <person name="Garbus I."/>
            <person name="Selva J.P."/>
            <person name="Gallo C.A."/>
            <person name="Diaz A."/>
            <person name="Albertini E."/>
            <person name="Caccamo M."/>
            <person name="Echenique V."/>
        </authorList>
    </citation>
    <scope>NUCLEOTIDE SEQUENCE [LARGE SCALE GENOMIC DNA]</scope>
    <source>
        <strain evidence="4">cv. Victoria</strain>
        <tissue evidence="3">Leaf</tissue>
    </source>
</reference>
<evidence type="ECO:0000256" key="1">
    <source>
        <dbReference type="SAM" id="MobiDB-lite"/>
    </source>
</evidence>
<accession>A0A5J9UGC7</accession>
<gene>
    <name evidence="3" type="ORF">EJB05_32408</name>
</gene>
<protein>
    <submittedName>
        <fullName evidence="3">Uncharacterized protein</fullName>
    </submittedName>
</protein>
<dbReference type="EMBL" id="RWGY01000026">
    <property type="protein sequence ID" value="TVU22692.1"/>
    <property type="molecule type" value="Genomic_DNA"/>
</dbReference>
<evidence type="ECO:0000256" key="2">
    <source>
        <dbReference type="SAM" id="Phobius"/>
    </source>
</evidence>
<dbReference type="Proteomes" id="UP000324897">
    <property type="component" value="Unassembled WGS sequence"/>
</dbReference>
<keyword evidence="2" id="KW-0812">Transmembrane</keyword>